<name>G0UQV6_TRYCI</name>
<dbReference type="Pfam" id="PF00225">
    <property type="entry name" value="Kinesin"/>
    <property type="match status" value="1"/>
</dbReference>
<feature type="region of interest" description="Disordered" evidence="5">
    <location>
        <begin position="37"/>
        <end position="69"/>
    </location>
</feature>
<feature type="binding site" evidence="3">
    <location>
        <begin position="257"/>
        <end position="264"/>
    </location>
    <ligand>
        <name>ATP</name>
        <dbReference type="ChEBI" id="CHEBI:30616"/>
    </ligand>
</feature>
<comment type="similarity">
    <text evidence="3">Belongs to the TRAFAC class myosin-kinesin ATPase superfamily. Kinesin family.</text>
</comment>
<accession>G0UQV6</accession>
<dbReference type="GO" id="GO:0007018">
    <property type="term" value="P:microtubule-based movement"/>
    <property type="evidence" value="ECO:0007669"/>
    <property type="project" value="InterPro"/>
</dbReference>
<evidence type="ECO:0000256" key="3">
    <source>
        <dbReference type="PROSITE-ProRule" id="PRU00283"/>
    </source>
</evidence>
<evidence type="ECO:0000256" key="4">
    <source>
        <dbReference type="SAM" id="Coils"/>
    </source>
</evidence>
<dbReference type="GO" id="GO:0008017">
    <property type="term" value="F:microtubule binding"/>
    <property type="evidence" value="ECO:0007669"/>
    <property type="project" value="InterPro"/>
</dbReference>
<evidence type="ECO:0000256" key="5">
    <source>
        <dbReference type="SAM" id="MobiDB-lite"/>
    </source>
</evidence>
<dbReference type="GO" id="GO:0003777">
    <property type="term" value="F:microtubule motor activity"/>
    <property type="evidence" value="ECO:0007669"/>
    <property type="project" value="InterPro"/>
</dbReference>
<dbReference type="Gene3D" id="3.40.850.10">
    <property type="entry name" value="Kinesin motor domain"/>
    <property type="match status" value="1"/>
</dbReference>
<dbReference type="SMART" id="SM00129">
    <property type="entry name" value="KISc"/>
    <property type="match status" value="1"/>
</dbReference>
<feature type="compositionally biased region" description="Polar residues" evidence="5">
    <location>
        <begin position="44"/>
        <end position="62"/>
    </location>
</feature>
<feature type="region of interest" description="Disordered" evidence="5">
    <location>
        <begin position="109"/>
        <end position="136"/>
    </location>
</feature>
<feature type="region of interest" description="Disordered" evidence="5">
    <location>
        <begin position="309"/>
        <end position="349"/>
    </location>
</feature>
<protein>
    <submittedName>
        <fullName evidence="7">Putative kinesin</fullName>
    </submittedName>
</protein>
<dbReference type="PANTHER" id="PTHR47968">
    <property type="entry name" value="CENTROMERE PROTEIN E"/>
    <property type="match status" value="1"/>
</dbReference>
<feature type="compositionally biased region" description="Polar residues" evidence="5">
    <location>
        <begin position="309"/>
        <end position="323"/>
    </location>
</feature>
<evidence type="ECO:0000256" key="2">
    <source>
        <dbReference type="ARBA" id="ARBA00023175"/>
    </source>
</evidence>
<evidence type="ECO:0000313" key="7">
    <source>
        <dbReference type="EMBL" id="CCC91767.1"/>
    </source>
</evidence>
<dbReference type="VEuPathDB" id="TriTrypDB:TcIL3000_7_5810"/>
<reference evidence="7" key="1">
    <citation type="journal article" date="2012" name="Proc. Natl. Acad. Sci. U.S.A.">
        <title>Antigenic diversity is generated by distinct evolutionary mechanisms in African trypanosome species.</title>
        <authorList>
            <person name="Jackson A.P."/>
            <person name="Berry A."/>
            <person name="Aslett M."/>
            <person name="Allison H.C."/>
            <person name="Burton P."/>
            <person name="Vavrova-Anderson J."/>
            <person name="Brown R."/>
            <person name="Browne H."/>
            <person name="Corton N."/>
            <person name="Hauser H."/>
            <person name="Gamble J."/>
            <person name="Gilderthorp R."/>
            <person name="Marcello L."/>
            <person name="McQuillan J."/>
            <person name="Otto T.D."/>
            <person name="Quail M.A."/>
            <person name="Sanders M.J."/>
            <person name="van Tonder A."/>
            <person name="Ginger M.L."/>
            <person name="Field M.C."/>
            <person name="Barry J.D."/>
            <person name="Hertz-Fowler C."/>
            <person name="Berriman M."/>
        </authorList>
    </citation>
    <scope>NUCLEOTIDE SEQUENCE</scope>
    <source>
        <strain evidence="7">IL3000</strain>
    </source>
</reference>
<keyword evidence="2 3" id="KW-0505">Motor protein</keyword>
<gene>
    <name evidence="7" type="ORF">TCIL3000_7_5810</name>
</gene>
<dbReference type="InterPro" id="IPR027640">
    <property type="entry name" value="Kinesin-like_fam"/>
</dbReference>
<dbReference type="PROSITE" id="PS50067">
    <property type="entry name" value="KINESIN_MOTOR_2"/>
    <property type="match status" value="1"/>
</dbReference>
<keyword evidence="3" id="KW-0547">Nucleotide-binding</keyword>
<dbReference type="EMBL" id="HE575320">
    <property type="protein sequence ID" value="CCC91767.1"/>
    <property type="molecule type" value="Genomic_DNA"/>
</dbReference>
<feature type="domain" description="Kinesin motor" evidence="6">
    <location>
        <begin position="143"/>
        <end position="623"/>
    </location>
</feature>
<evidence type="ECO:0000259" key="6">
    <source>
        <dbReference type="PROSITE" id="PS50067"/>
    </source>
</evidence>
<organism evidence="7">
    <name type="scientific">Trypanosoma congolense (strain IL3000)</name>
    <dbReference type="NCBI Taxonomy" id="1068625"/>
    <lineage>
        <taxon>Eukaryota</taxon>
        <taxon>Discoba</taxon>
        <taxon>Euglenozoa</taxon>
        <taxon>Kinetoplastea</taxon>
        <taxon>Metakinetoplastina</taxon>
        <taxon>Trypanosomatida</taxon>
        <taxon>Trypanosomatidae</taxon>
        <taxon>Trypanosoma</taxon>
        <taxon>Nannomonas</taxon>
    </lineage>
</organism>
<dbReference type="SUPFAM" id="SSF52540">
    <property type="entry name" value="P-loop containing nucleoside triphosphate hydrolases"/>
    <property type="match status" value="1"/>
</dbReference>
<dbReference type="GO" id="GO:0005524">
    <property type="term" value="F:ATP binding"/>
    <property type="evidence" value="ECO:0007669"/>
    <property type="project" value="UniProtKB-UniRule"/>
</dbReference>
<dbReference type="PANTHER" id="PTHR47968:SF75">
    <property type="entry name" value="CENTROMERE-ASSOCIATED PROTEIN E"/>
    <property type="match status" value="1"/>
</dbReference>
<dbReference type="InterPro" id="IPR036961">
    <property type="entry name" value="Kinesin_motor_dom_sf"/>
</dbReference>
<keyword evidence="3" id="KW-0067">ATP-binding</keyword>
<dbReference type="InterPro" id="IPR027417">
    <property type="entry name" value="P-loop_NTPase"/>
</dbReference>
<dbReference type="PRINTS" id="PR00380">
    <property type="entry name" value="KINESINHEAVY"/>
</dbReference>
<feature type="coiled-coil region" evidence="4">
    <location>
        <begin position="635"/>
        <end position="662"/>
    </location>
</feature>
<dbReference type="AlphaFoldDB" id="G0UQV6"/>
<keyword evidence="1 4" id="KW-0175">Coiled coil</keyword>
<proteinExistence type="inferred from homology"/>
<sequence>MVHAMQVDMDGESSENTTHSAVMSFMPVNCSPHFDAEAGGWGTPLQTSSEAGEQPSTDTSAYPNFEESSAPLRSPILKVGQSASGDYSTPQTVDSGEAADFLKFVKETPPEGSASGGTCKMEEISPATHSSEGSTEFAVKRGSINVTVRLRPRARGAGPATCCRLHKANNMVEYIPPPPEPSALRAPGLAMPSPFTGMHGSPLNCSQPQVEEDRSVFFTFDTVIGDDTPQAEVMSRIGRPILQHVLDGFNGTILCYGQSGSGKTHTMIGPEGGLPEHFLDSDEAGILPRFVRELFSRLNCYAKRARQQQQDIVEEQSMNSQGTPIDGHRDGEGTQARADSNGSKPQCARGPNYVVEMSALEIYKEDMCDLLQNFDCIPRTPLNARESTDSNYSFEQPAGRRRGYSQPCHGTGLHNKHPHRVPQRGANAPLRIREIAGAGVVVEGLSWHTVRDAAEGMRMLKYVTRQRHIESTAINKRSGRSHLFFFIAVKQRPTYGDTTDPYSAQSSWDSAARLWESHSLATLVDLAGSERVAHTKAKGERLEEARHINLSLTLLGNVIRKLTSNERKERTHIPYRDSKLTRLLQESIGGNAVTVLLCTVSPDLCDAAETLSTLHFANCAKRVHNRPVLRQVETRAGLINKLKQLTARNAWLEKQLEAIVNRVHTPTISATLCSHDQSLNMDTETAIIDVDSSSPTKISHVECCEGPHESIQQDSRCTSPSVSLCQIVPHFYFPHGKSASEPTVNDGGNRHQWAVSNLRCDSFLVGATVNSEGSSSSNRRSHKVPVFRSFEYTFWAALTQIVRMCLPSLRFPPAPVEEVFVPVFDCPACLRSASRSRSRHVSRVGVLES</sequence>
<evidence type="ECO:0000256" key="1">
    <source>
        <dbReference type="ARBA" id="ARBA00023054"/>
    </source>
</evidence>
<dbReference type="InterPro" id="IPR001752">
    <property type="entry name" value="Kinesin_motor_dom"/>
</dbReference>